<dbReference type="PANTHER" id="PTHR33577">
    <property type="entry name" value="STERIGMATOCYSTIN BIOSYNTHESIS PEROXIDASE STCC-RELATED"/>
    <property type="match status" value="1"/>
</dbReference>
<gene>
    <name evidence="9" type="ORF">TRAPUB_5134</name>
</gene>
<evidence type="ECO:0000313" key="9">
    <source>
        <dbReference type="EMBL" id="OJT04182.1"/>
    </source>
</evidence>
<dbReference type="GO" id="GO:0046872">
    <property type="term" value="F:metal ion binding"/>
    <property type="evidence" value="ECO:0007669"/>
    <property type="project" value="UniProtKB-KW"/>
</dbReference>
<dbReference type="SUPFAM" id="SSF47571">
    <property type="entry name" value="Cloroperoxidase"/>
    <property type="match status" value="1"/>
</dbReference>
<comment type="caution">
    <text evidence="9">The sequence shown here is derived from an EMBL/GenBank/DDBJ whole genome shotgun (WGS) entry which is preliminary data.</text>
</comment>
<proteinExistence type="inferred from homology"/>
<keyword evidence="4" id="KW-0479">Metal-binding</keyword>
<dbReference type="OrthoDB" id="407298at2759"/>
<keyword evidence="3" id="KW-0349">Heme</keyword>
<dbReference type="InterPro" id="IPR036851">
    <property type="entry name" value="Chloroperoxidase-like_sf"/>
</dbReference>
<evidence type="ECO:0000256" key="1">
    <source>
        <dbReference type="ARBA" id="ARBA00001970"/>
    </source>
</evidence>
<keyword evidence="10" id="KW-1185">Reference proteome</keyword>
<keyword evidence="2" id="KW-0575">Peroxidase</keyword>
<evidence type="ECO:0000259" key="8">
    <source>
        <dbReference type="PROSITE" id="PS51405"/>
    </source>
</evidence>
<protein>
    <recommendedName>
        <fullName evidence="8">Heme haloperoxidase family profile domain-containing protein</fullName>
    </recommendedName>
</protein>
<dbReference type="PROSITE" id="PS51405">
    <property type="entry name" value="HEME_HALOPEROXIDASE"/>
    <property type="match status" value="1"/>
</dbReference>
<name>A0A1M2V9G9_TRAPU</name>
<comment type="cofactor">
    <cofactor evidence="1">
        <name>heme b</name>
        <dbReference type="ChEBI" id="CHEBI:60344"/>
    </cofactor>
</comment>
<dbReference type="Gene3D" id="1.10.489.10">
    <property type="entry name" value="Chloroperoxidase-like"/>
    <property type="match status" value="1"/>
</dbReference>
<keyword evidence="5" id="KW-0560">Oxidoreductase</keyword>
<evidence type="ECO:0000256" key="6">
    <source>
        <dbReference type="ARBA" id="ARBA00023004"/>
    </source>
</evidence>
<evidence type="ECO:0000256" key="2">
    <source>
        <dbReference type="ARBA" id="ARBA00022559"/>
    </source>
</evidence>
<organism evidence="9 10">
    <name type="scientific">Trametes pubescens</name>
    <name type="common">White-rot fungus</name>
    <dbReference type="NCBI Taxonomy" id="154538"/>
    <lineage>
        <taxon>Eukaryota</taxon>
        <taxon>Fungi</taxon>
        <taxon>Dikarya</taxon>
        <taxon>Basidiomycota</taxon>
        <taxon>Agaricomycotina</taxon>
        <taxon>Agaricomycetes</taxon>
        <taxon>Polyporales</taxon>
        <taxon>Polyporaceae</taxon>
        <taxon>Trametes</taxon>
    </lineage>
</organism>
<evidence type="ECO:0000256" key="5">
    <source>
        <dbReference type="ARBA" id="ARBA00023002"/>
    </source>
</evidence>
<dbReference type="GO" id="GO:0004601">
    <property type="term" value="F:peroxidase activity"/>
    <property type="evidence" value="ECO:0007669"/>
    <property type="project" value="UniProtKB-KW"/>
</dbReference>
<keyword evidence="6" id="KW-0408">Iron</keyword>
<dbReference type="STRING" id="154538.A0A1M2V9G9"/>
<evidence type="ECO:0000256" key="7">
    <source>
        <dbReference type="ARBA" id="ARBA00025795"/>
    </source>
</evidence>
<evidence type="ECO:0000256" key="4">
    <source>
        <dbReference type="ARBA" id="ARBA00022723"/>
    </source>
</evidence>
<dbReference type="Proteomes" id="UP000184267">
    <property type="component" value="Unassembled WGS sequence"/>
</dbReference>
<evidence type="ECO:0000256" key="3">
    <source>
        <dbReference type="ARBA" id="ARBA00022617"/>
    </source>
</evidence>
<comment type="similarity">
    <text evidence="7">Belongs to the chloroperoxidase family.</text>
</comment>
<dbReference type="AlphaFoldDB" id="A0A1M2V9G9"/>
<sequence length="297" mass="32994">MAITIIAKRLWQGLTSSIFDGLMLVGLLAWDVLLTLYNHVVPNRSVGRVVKKGLPGFGGKWPEYIPPREGDSRCSCPALNALANHGILPHDGRNITFTELGRVIQEVYNFAPTFGVIGPKQAANFLGRDYWTDRFDLRDLDAHNCIEHDASVTRPDAYLEKDQGKIPQALVEEVLTCGTGPGGKLTEADLSRLMGKRRVEAKRANPEYSLSTFHKLFGSWKIFGGDIADLRVVLGEERLPEGWEPRFRRRMGLTILEFNFTVLPVELSVKEETDGSIAAAGRERYGDGGEVQSRKNG</sequence>
<dbReference type="InterPro" id="IPR000028">
    <property type="entry name" value="Chloroperoxidase"/>
</dbReference>
<dbReference type="PANTHER" id="PTHR33577:SF18">
    <property type="entry name" value="HEME HALOPEROXIDASE FAMILY PROFILE DOMAIN-CONTAINING PROTEIN"/>
    <property type="match status" value="1"/>
</dbReference>
<dbReference type="OMA" id="CARMLDK"/>
<feature type="domain" description="Heme haloperoxidase family profile" evidence="8">
    <location>
        <begin position="60"/>
        <end position="260"/>
    </location>
</feature>
<accession>A0A1M2V9G9</accession>
<reference evidence="9 10" key="1">
    <citation type="submission" date="2016-10" db="EMBL/GenBank/DDBJ databases">
        <title>Genome sequence of the basidiomycete white-rot fungus Trametes pubescens.</title>
        <authorList>
            <person name="Makela M.R."/>
            <person name="Granchi Z."/>
            <person name="Peng M."/>
            <person name="De Vries R.P."/>
            <person name="Grigoriev I."/>
            <person name="Riley R."/>
            <person name="Hilden K."/>
        </authorList>
    </citation>
    <scope>NUCLEOTIDE SEQUENCE [LARGE SCALE GENOMIC DNA]</scope>
    <source>
        <strain evidence="9 10">FBCC735</strain>
    </source>
</reference>
<dbReference type="Pfam" id="PF01328">
    <property type="entry name" value="Peroxidase_2"/>
    <property type="match status" value="1"/>
</dbReference>
<evidence type="ECO:0000313" key="10">
    <source>
        <dbReference type="Proteomes" id="UP000184267"/>
    </source>
</evidence>
<dbReference type="EMBL" id="MNAD01001557">
    <property type="protein sequence ID" value="OJT04182.1"/>
    <property type="molecule type" value="Genomic_DNA"/>
</dbReference>